<dbReference type="AlphaFoldDB" id="A0A431FXK6"/>
<name>A0A431FXK6_CAMJU</name>
<reference evidence="1 2" key="1">
    <citation type="journal article" date="2019" name="Appl. Environ. Microbiol.">
        <title>Population genetics and characterization of Campylobacter jejuni isolates in western jackdaws and game birds in Finland.</title>
        <authorList>
            <person name="Kovanen S."/>
            <person name="Rossi M."/>
            <person name="Pohja-Mykra M."/>
            <person name="Nieminen T."/>
            <person name="Raunio-Saarnisto M."/>
            <person name="Sauvala M."/>
            <person name="Fredriksson-Ahomaa M."/>
            <person name="Hanninen M.L."/>
            <person name="Kivisto R."/>
        </authorList>
    </citation>
    <scope>NUCLEOTIDE SEQUENCE [LARGE SCALE GENOMIC DNA]</scope>
    <source>
        <strain evidence="1 2">CB304</strain>
    </source>
</reference>
<dbReference type="Pfam" id="PF11186">
    <property type="entry name" value="DUF2972"/>
    <property type="match status" value="1"/>
</dbReference>
<organism evidence="1 2">
    <name type="scientific">Campylobacter jejuni</name>
    <dbReference type="NCBI Taxonomy" id="197"/>
    <lineage>
        <taxon>Bacteria</taxon>
        <taxon>Pseudomonadati</taxon>
        <taxon>Campylobacterota</taxon>
        <taxon>Epsilonproteobacteria</taxon>
        <taxon>Campylobacterales</taxon>
        <taxon>Campylobacteraceae</taxon>
        <taxon>Campylobacter</taxon>
    </lineage>
</organism>
<comment type="caution">
    <text evidence="1">The sequence shown here is derived from an EMBL/GenBank/DDBJ whole genome shotgun (WGS) entry which is preliminary data.</text>
</comment>
<dbReference type="InterPro" id="IPR021353">
    <property type="entry name" value="DUF2972"/>
</dbReference>
<dbReference type="EMBL" id="PRCE01000027">
    <property type="protein sequence ID" value="RTJ98270.1"/>
    <property type="molecule type" value="Genomic_DNA"/>
</dbReference>
<accession>A0A431FXK6</accession>
<sequence>MQFNIKNIDLILEKDVIKKYRRQIIKWIQTKEFEENYSHFLYPPLLNPNNVDYCQISPEVSWELNLPLPPFYRFVYWGSHGCGNTAFGVFLAKYGGYNFYSTNENDGRKAYISLFKDMISKRHLLKKDKFGYLAIRNYVDGNEHEKFHFLIHSSSAINLVRDPISCLKHYIGMKRYYNKSIRRFNLTFNPKDIFKELVGYSCGNEIKKTPSLEAIESWIDFRYKCFHDGQLIQEMKNIKETIVIDMREIVGKNSFNTMQNIARYYKLKTKFYDDGTMQEKVAEYEGILPLTLYVHPSDIKDFYYDNNLKSIDGIDIFITTHYWLPFNGFVPYETQSRFEGVVFPEKVEDITKYILNYQHDKIIICVRKGDFKKIKKSNKLYKAIQQYIIKLIPYIEKQKDIEEKKKIHERDILEFFNKNKTLCAKFKNILDIHLSYIKLNRPDIVGSWNYYQEFEKIYKRLHT</sequence>
<proteinExistence type="predicted"/>
<evidence type="ECO:0008006" key="3">
    <source>
        <dbReference type="Google" id="ProtNLM"/>
    </source>
</evidence>
<evidence type="ECO:0000313" key="2">
    <source>
        <dbReference type="Proteomes" id="UP000286791"/>
    </source>
</evidence>
<dbReference type="Proteomes" id="UP000286791">
    <property type="component" value="Unassembled WGS sequence"/>
</dbReference>
<dbReference type="RefSeq" id="WP_126236952.1">
    <property type="nucleotide sequence ID" value="NZ_PRCE01000027.1"/>
</dbReference>
<evidence type="ECO:0000313" key="1">
    <source>
        <dbReference type="EMBL" id="RTJ98270.1"/>
    </source>
</evidence>
<gene>
    <name evidence="1" type="ORF">C3H48_04680</name>
</gene>
<protein>
    <recommendedName>
        <fullName evidence="3">DUF2972 domain-containing protein</fullName>
    </recommendedName>
</protein>